<dbReference type="PIRSF" id="PIRSF019083">
    <property type="entry name" value="UCP019083_VanZ"/>
    <property type="match status" value="1"/>
</dbReference>
<dbReference type="InterPro" id="IPR016747">
    <property type="entry name" value="Phosphotransbutyrylase"/>
</dbReference>
<evidence type="ECO:0000313" key="3">
    <source>
        <dbReference type="EMBL" id="QGQ97411.1"/>
    </source>
</evidence>
<name>A0A6B8RLY7_9BACL</name>
<dbReference type="KEGG" id="ppsc:EHS13_22245"/>
<proteinExistence type="predicted"/>
<sequence>MNNNLYSNKRLSWIRAILALALVGWMALIYLKSNEPYQTQDIRPLLTEWFPAAAINYWLPHLEFNYSGQLITWKEPYAMLEFFLRKSAHVLEYALLTGLWFSNLQWTRFKYYSILLSPILAVLYAITDEWHQSFIAGRTGHAIDVAVDSIGCLIVIMLIWLFRSRRNINRGVKRS</sequence>
<evidence type="ECO:0000313" key="4">
    <source>
        <dbReference type="Proteomes" id="UP000426246"/>
    </source>
</evidence>
<keyword evidence="1" id="KW-0812">Transmembrane</keyword>
<evidence type="ECO:0000259" key="2">
    <source>
        <dbReference type="Pfam" id="PF04892"/>
    </source>
</evidence>
<dbReference type="Proteomes" id="UP000426246">
    <property type="component" value="Chromosome"/>
</dbReference>
<dbReference type="EMBL" id="CP034235">
    <property type="protein sequence ID" value="QGQ97411.1"/>
    <property type="molecule type" value="Genomic_DNA"/>
</dbReference>
<dbReference type="RefSeq" id="WP_155702515.1">
    <property type="nucleotide sequence ID" value="NZ_CP034235.1"/>
</dbReference>
<dbReference type="InterPro" id="IPR006976">
    <property type="entry name" value="VanZ-like"/>
</dbReference>
<keyword evidence="1" id="KW-1133">Transmembrane helix</keyword>
<organism evidence="3 4">
    <name type="scientific">Paenibacillus psychroresistens</name>
    <dbReference type="NCBI Taxonomy" id="1778678"/>
    <lineage>
        <taxon>Bacteria</taxon>
        <taxon>Bacillati</taxon>
        <taxon>Bacillota</taxon>
        <taxon>Bacilli</taxon>
        <taxon>Bacillales</taxon>
        <taxon>Paenibacillaceae</taxon>
        <taxon>Paenibacillus</taxon>
    </lineage>
</organism>
<reference evidence="4" key="1">
    <citation type="submission" date="2018-11" db="EMBL/GenBank/DDBJ databases">
        <title>Complete genome sequence of Paenibacillus sp. ML311-T8.</title>
        <authorList>
            <person name="Nam Y.-D."/>
            <person name="Kang J."/>
            <person name="Chung W.-H."/>
            <person name="Park Y.S."/>
        </authorList>
    </citation>
    <scope>NUCLEOTIDE SEQUENCE [LARGE SCALE GENOMIC DNA]</scope>
    <source>
        <strain evidence="4">ML311-T8</strain>
    </source>
</reference>
<feature type="transmembrane region" description="Helical" evidence="1">
    <location>
        <begin position="109"/>
        <end position="127"/>
    </location>
</feature>
<evidence type="ECO:0000256" key="1">
    <source>
        <dbReference type="SAM" id="Phobius"/>
    </source>
</evidence>
<dbReference type="OrthoDB" id="291892at2"/>
<gene>
    <name evidence="3" type="ORF">EHS13_22245</name>
</gene>
<accession>A0A6B8RLY7</accession>
<dbReference type="NCBIfam" id="NF037970">
    <property type="entry name" value="vanZ_1"/>
    <property type="match status" value="1"/>
</dbReference>
<dbReference type="Pfam" id="PF04892">
    <property type="entry name" value="VanZ"/>
    <property type="match status" value="1"/>
</dbReference>
<keyword evidence="1" id="KW-0472">Membrane</keyword>
<keyword evidence="4" id="KW-1185">Reference proteome</keyword>
<feature type="domain" description="VanZ-like" evidence="2">
    <location>
        <begin position="19"/>
        <end position="163"/>
    </location>
</feature>
<protein>
    <submittedName>
        <fullName evidence="3">VanZ family protein</fullName>
    </submittedName>
</protein>
<feature type="transmembrane region" description="Helical" evidence="1">
    <location>
        <begin position="139"/>
        <end position="162"/>
    </location>
</feature>
<feature type="transmembrane region" description="Helical" evidence="1">
    <location>
        <begin position="12"/>
        <end position="31"/>
    </location>
</feature>
<dbReference type="AlphaFoldDB" id="A0A6B8RLY7"/>